<dbReference type="EMBL" id="CP011509">
    <property type="protein sequence ID" value="AKJ02124.1"/>
    <property type="molecule type" value="Genomic_DNA"/>
</dbReference>
<feature type="repeat" description="WD" evidence="3">
    <location>
        <begin position="639"/>
        <end position="680"/>
    </location>
</feature>
<dbReference type="RefSeq" id="WP_053066509.1">
    <property type="nucleotide sequence ID" value="NZ_CP011509.1"/>
</dbReference>
<dbReference type="Proteomes" id="UP000035579">
    <property type="component" value="Chromosome"/>
</dbReference>
<organism evidence="5 6">
    <name type="scientific">Archangium gephyra</name>
    <dbReference type="NCBI Taxonomy" id="48"/>
    <lineage>
        <taxon>Bacteria</taxon>
        <taxon>Pseudomonadati</taxon>
        <taxon>Myxococcota</taxon>
        <taxon>Myxococcia</taxon>
        <taxon>Myxococcales</taxon>
        <taxon>Cystobacterineae</taxon>
        <taxon>Archangiaceae</taxon>
        <taxon>Archangium</taxon>
    </lineage>
</organism>
<dbReference type="PRINTS" id="PR00320">
    <property type="entry name" value="GPROTEINBRPT"/>
</dbReference>
<dbReference type="InterPro" id="IPR015943">
    <property type="entry name" value="WD40/YVTN_repeat-like_dom_sf"/>
</dbReference>
<dbReference type="PANTHER" id="PTHR19848">
    <property type="entry name" value="WD40 REPEAT PROTEIN"/>
    <property type="match status" value="1"/>
</dbReference>
<dbReference type="InterPro" id="IPR007111">
    <property type="entry name" value="NACHT_NTPase"/>
</dbReference>
<protein>
    <submittedName>
        <fullName evidence="5">High-affnity carbon uptake protein Hat/HatR</fullName>
    </submittedName>
</protein>
<dbReference type="PROSITE" id="PS50837">
    <property type="entry name" value="NACHT"/>
    <property type="match status" value="1"/>
</dbReference>
<accession>A0AAC8Q7G0</accession>
<dbReference type="KEGG" id="age:AA314_03750"/>
<dbReference type="InterPro" id="IPR041664">
    <property type="entry name" value="AAA_16"/>
</dbReference>
<keyword evidence="2" id="KW-0677">Repeat</keyword>
<sequence>MAEEIIDFRLERGRHARWFGRDDVVEELDRCLPRDGMAPGWVLVKGGPGMGKSAVLAHYLARMEAAGEQVPHHFLRHGIGDWDKPWRVAQNLAAQVEKSLGLPAKPDLRPDERLREVLQRASDERLVPERRRLLLVVDGLDEASTSAARENPLPLMLPHVLPPGVQVLCASRPTYPSLSWLEQWEGVRVLNLDAPRWADSNQAVVLLYWSELAQRLVPPLESGFIHEAARRAGGNILYTVKLAEWLAEQPRDHWRVEWLPENLEAFLTQSWERLQELEEEAQRDVRTGLGLVAAAREALPRSRLEELAGWTQPQNFEHFLRNARPFLLEEPATWQGEKSWRPFHESFRAFVADRVGRNGMREAHRRLAEHLGRWPPKAHGDGFLKQYAARHGVAHRLEAGEPREAASLCRDIRYLEAMCRESGPSAVEESLGWTAEALGDDESEVLHALERAVQAESHWLAWEPGALARLMYNRLLSSGWTPARLQDALLFPDGLPALRLRHPVRMGGENDTLAGHQGGVRRCAVTPDGRRILSASEDGTLKVWEVETCRPLVTLRGHKGEVRGCAVTEDGRRALSASRDGTLKAWDLETGRCLATLYGHGGPIWNCSITGDGRRALSASSDGTLKVWDMEAQRCLATLRGHEGWVTGCALTAEGHRAVSSSRDGTVKVWDVEAQRCLATLRGHEGWVTGCAMTSDGSRALSASTDGVLIVWDVESGSRVVTLRGHEDAVTDCAMTRDGRRAVSVSDDGKLKVWDAETGLCLVSFDSHLGGAWCCAVTRDGHRAVSASSEGTLKIWDLEEKRLLSSLEGQSRILYDCAVTQDGHRAFSASWDRMLTVWDTKTGQPIARLPNTSDWVMACATTRDGRRAVSACWDGTLRVWDVEERHLLATLPGHSEDVRCCALSQDGHRVLSASSDKTLKVWDVETLNCLATLVGHEGWVNGCAMMEDGDRVLSASSDGTLKVWEVKTHSCLATLAGHGGAVNSCAVVGDGRRVVSASEDGTLKVWDWKTQSCLATLVGHTGGVNVCTVTEDGRLIVSAADDGTLKVWDMETKRCLDTLHGVAGFLCVSVARDLLCAGDRRGNLWFLEPQPAKTRPGGRQEQARMPTGQEPAIALGIVIALKEEFRELVRSLATPARTVRDEETGQHDYLFESPRTGHPCVATLIGEMGEATATLQTERLLRRWKPRVTVMLGIAAGIHGDVRVGDVVVASQVDHYLDGARAQPGKEPGTFELAPGGSVYRADHGLLTRVRHFEFSAPDTYQRWRQSCARQLAELLPDESVRRTLLECDILRTEPELHDAHLASGDILGAAREFSAWLRRRDRNLKALDMESAGLMAAAFRNVDPRRTLILRGISDLGDERKADLDKTGAGALRSHAMRNATTLLWALLEAGLLD</sequence>
<feature type="repeat" description="WD" evidence="3">
    <location>
        <begin position="765"/>
        <end position="806"/>
    </location>
</feature>
<evidence type="ECO:0000256" key="2">
    <source>
        <dbReference type="ARBA" id="ARBA00022737"/>
    </source>
</evidence>
<dbReference type="SUPFAM" id="SSF52540">
    <property type="entry name" value="P-loop containing nucleoside triphosphate hydrolases"/>
    <property type="match status" value="1"/>
</dbReference>
<feature type="repeat" description="WD" evidence="3">
    <location>
        <begin position="555"/>
        <end position="596"/>
    </location>
</feature>
<dbReference type="Pfam" id="PF13191">
    <property type="entry name" value="AAA_16"/>
    <property type="match status" value="1"/>
</dbReference>
<dbReference type="GO" id="GO:0003824">
    <property type="term" value="F:catalytic activity"/>
    <property type="evidence" value="ECO:0007669"/>
    <property type="project" value="InterPro"/>
</dbReference>
<proteinExistence type="predicted"/>
<dbReference type="SMART" id="SM00320">
    <property type="entry name" value="WD40"/>
    <property type="match status" value="13"/>
</dbReference>
<dbReference type="CDD" id="cd00200">
    <property type="entry name" value="WD40"/>
    <property type="match status" value="2"/>
</dbReference>
<dbReference type="PROSITE" id="PS50294">
    <property type="entry name" value="WD_REPEATS_REGION"/>
    <property type="match status" value="10"/>
</dbReference>
<feature type="repeat" description="WD" evidence="3">
    <location>
        <begin position="723"/>
        <end position="764"/>
    </location>
</feature>
<dbReference type="PROSITE" id="PS00678">
    <property type="entry name" value="WD_REPEATS_1"/>
    <property type="match status" value="11"/>
</dbReference>
<dbReference type="SUPFAM" id="SSF50978">
    <property type="entry name" value="WD40 repeat-like"/>
    <property type="match status" value="2"/>
</dbReference>
<dbReference type="InterPro" id="IPR000845">
    <property type="entry name" value="Nucleoside_phosphorylase_d"/>
</dbReference>
<feature type="repeat" description="WD" evidence="3">
    <location>
        <begin position="975"/>
        <end position="1016"/>
    </location>
</feature>
<keyword evidence="1 3" id="KW-0853">WD repeat</keyword>
<dbReference type="PANTHER" id="PTHR19848:SF8">
    <property type="entry name" value="F-BOX AND WD REPEAT DOMAIN CONTAINING 7"/>
    <property type="match status" value="1"/>
</dbReference>
<dbReference type="Pfam" id="PF01048">
    <property type="entry name" value="PNP_UDP_1"/>
    <property type="match status" value="1"/>
</dbReference>
<dbReference type="InterPro" id="IPR036322">
    <property type="entry name" value="WD40_repeat_dom_sf"/>
</dbReference>
<evidence type="ECO:0000256" key="3">
    <source>
        <dbReference type="PROSITE-ProRule" id="PRU00221"/>
    </source>
</evidence>
<feature type="repeat" description="WD" evidence="3">
    <location>
        <begin position="513"/>
        <end position="554"/>
    </location>
</feature>
<dbReference type="Gene3D" id="3.40.50.1580">
    <property type="entry name" value="Nucleoside phosphorylase domain"/>
    <property type="match status" value="1"/>
</dbReference>
<feature type="repeat" description="WD" evidence="3">
    <location>
        <begin position="807"/>
        <end position="848"/>
    </location>
</feature>
<dbReference type="PROSITE" id="PS50082">
    <property type="entry name" value="WD_REPEATS_2"/>
    <property type="match status" value="13"/>
</dbReference>
<dbReference type="Gene3D" id="3.40.50.300">
    <property type="entry name" value="P-loop containing nucleotide triphosphate hydrolases"/>
    <property type="match status" value="1"/>
</dbReference>
<dbReference type="Gene3D" id="2.130.10.10">
    <property type="entry name" value="YVTN repeat-like/Quinoprotein amine dehydrogenase"/>
    <property type="match status" value="4"/>
</dbReference>
<name>A0AAC8Q7G0_9BACT</name>
<dbReference type="Pfam" id="PF00400">
    <property type="entry name" value="WD40"/>
    <property type="match status" value="13"/>
</dbReference>
<dbReference type="InterPro" id="IPR001680">
    <property type="entry name" value="WD40_rpt"/>
</dbReference>
<evidence type="ECO:0000313" key="6">
    <source>
        <dbReference type="Proteomes" id="UP000035579"/>
    </source>
</evidence>
<feature type="repeat" description="WD" evidence="3">
    <location>
        <begin position="1017"/>
        <end position="1058"/>
    </location>
</feature>
<feature type="repeat" description="WD" evidence="3">
    <location>
        <begin position="597"/>
        <end position="638"/>
    </location>
</feature>
<dbReference type="SUPFAM" id="SSF53167">
    <property type="entry name" value="Purine and uridine phosphorylases"/>
    <property type="match status" value="1"/>
</dbReference>
<dbReference type="InterPro" id="IPR019775">
    <property type="entry name" value="WD40_repeat_CS"/>
</dbReference>
<feature type="repeat" description="WD" evidence="3">
    <location>
        <begin position="891"/>
        <end position="932"/>
    </location>
</feature>
<feature type="repeat" description="WD" evidence="3">
    <location>
        <begin position="849"/>
        <end position="890"/>
    </location>
</feature>
<evidence type="ECO:0000313" key="5">
    <source>
        <dbReference type="EMBL" id="AKJ02124.1"/>
    </source>
</evidence>
<feature type="domain" description="NACHT" evidence="4">
    <location>
        <begin position="40"/>
        <end position="173"/>
    </location>
</feature>
<feature type="repeat" description="WD" evidence="3">
    <location>
        <begin position="933"/>
        <end position="974"/>
    </location>
</feature>
<dbReference type="GO" id="GO:0009116">
    <property type="term" value="P:nucleoside metabolic process"/>
    <property type="evidence" value="ECO:0007669"/>
    <property type="project" value="InterPro"/>
</dbReference>
<dbReference type="InterPro" id="IPR027417">
    <property type="entry name" value="P-loop_NTPase"/>
</dbReference>
<reference evidence="5 6" key="1">
    <citation type="submission" date="2015-05" db="EMBL/GenBank/DDBJ databases">
        <title>Genome assembly of Archangium gephyra DSM 2261.</title>
        <authorList>
            <person name="Sharma G."/>
            <person name="Subramanian S."/>
        </authorList>
    </citation>
    <scope>NUCLEOTIDE SEQUENCE [LARGE SCALE GENOMIC DNA]</scope>
    <source>
        <strain evidence="5 6">DSM 2261</strain>
    </source>
</reference>
<feature type="repeat" description="WD" evidence="3">
    <location>
        <begin position="681"/>
        <end position="722"/>
    </location>
</feature>
<evidence type="ECO:0000256" key="1">
    <source>
        <dbReference type="ARBA" id="ARBA00022574"/>
    </source>
</evidence>
<dbReference type="InterPro" id="IPR035994">
    <property type="entry name" value="Nucleoside_phosphorylase_sf"/>
</dbReference>
<dbReference type="InterPro" id="IPR020472">
    <property type="entry name" value="WD40_PAC1"/>
</dbReference>
<gene>
    <name evidence="5" type="ORF">AA314_03750</name>
</gene>
<evidence type="ECO:0000259" key="4">
    <source>
        <dbReference type="PROSITE" id="PS50837"/>
    </source>
</evidence>